<dbReference type="InterPro" id="IPR014729">
    <property type="entry name" value="Rossmann-like_a/b/a_fold"/>
</dbReference>
<evidence type="ECO:0000256" key="8">
    <source>
        <dbReference type="ARBA" id="ARBA00051542"/>
    </source>
</evidence>
<dbReference type="AlphaFoldDB" id="A0A1G1XQR1"/>
<dbReference type="Gene3D" id="3.40.50.620">
    <property type="entry name" value="HUPs"/>
    <property type="match status" value="1"/>
</dbReference>
<dbReference type="Gene3D" id="2.40.30.10">
    <property type="entry name" value="Translation factors"/>
    <property type="match status" value="1"/>
</dbReference>
<dbReference type="NCBIfam" id="TIGR00420">
    <property type="entry name" value="trmU"/>
    <property type="match status" value="1"/>
</dbReference>
<feature type="region of interest" description="Interaction with tRNA" evidence="9">
    <location>
        <begin position="151"/>
        <end position="153"/>
    </location>
</feature>
<evidence type="ECO:0000259" key="11">
    <source>
        <dbReference type="Pfam" id="PF20259"/>
    </source>
</evidence>
<keyword evidence="5 9" id="KW-0067">ATP-binding</keyword>
<evidence type="ECO:0000256" key="6">
    <source>
        <dbReference type="ARBA" id="ARBA00022884"/>
    </source>
</evidence>
<dbReference type="EC" id="2.8.1.13" evidence="9"/>
<dbReference type="Gene3D" id="2.30.30.280">
    <property type="entry name" value="Adenine nucleotide alpha hydrolases-like domains"/>
    <property type="match status" value="1"/>
</dbReference>
<evidence type="ECO:0000256" key="1">
    <source>
        <dbReference type="ARBA" id="ARBA00022555"/>
    </source>
</evidence>
<comment type="function">
    <text evidence="9">Catalyzes the 2-thiolation of uridine at the wobble position (U34) of tRNA, leading to the formation of s(2)U34.</text>
</comment>
<evidence type="ECO:0000256" key="7">
    <source>
        <dbReference type="ARBA" id="ARBA00023157"/>
    </source>
</evidence>
<protein>
    <recommendedName>
        <fullName evidence="9">tRNA-specific 2-thiouridylase MnmA</fullName>
        <ecNumber evidence="9">2.8.1.13</ecNumber>
    </recommendedName>
</protein>
<comment type="subcellular location">
    <subcellularLocation>
        <location evidence="9">Cytoplasm</location>
    </subcellularLocation>
</comment>
<evidence type="ECO:0000256" key="4">
    <source>
        <dbReference type="ARBA" id="ARBA00022741"/>
    </source>
</evidence>
<keyword evidence="9" id="KW-0963">Cytoplasm</keyword>
<comment type="caution">
    <text evidence="9">Lacks conserved residue(s) required for the propagation of feature annotation.</text>
</comment>
<feature type="domain" description="tRNA-specific 2-thiouridylase MnmA-like C-terminal" evidence="10">
    <location>
        <begin position="281"/>
        <end position="354"/>
    </location>
</feature>
<evidence type="ECO:0000313" key="12">
    <source>
        <dbReference type="EMBL" id="OGY42433.1"/>
    </source>
</evidence>
<dbReference type="InterPro" id="IPR046884">
    <property type="entry name" value="MnmA-like_central"/>
</dbReference>
<name>A0A1G1XQR1_9BACT</name>
<dbReference type="GO" id="GO:0002143">
    <property type="term" value="P:tRNA wobble position uridine thiolation"/>
    <property type="evidence" value="ECO:0007669"/>
    <property type="project" value="TreeGrafter"/>
</dbReference>
<dbReference type="NCBIfam" id="NF001138">
    <property type="entry name" value="PRK00143.1"/>
    <property type="match status" value="1"/>
</dbReference>
<dbReference type="EMBL" id="MHHZ01000004">
    <property type="protein sequence ID" value="OGY42433.1"/>
    <property type="molecule type" value="Genomic_DNA"/>
</dbReference>
<evidence type="ECO:0000256" key="3">
    <source>
        <dbReference type="ARBA" id="ARBA00022694"/>
    </source>
</evidence>
<dbReference type="FunFam" id="3.40.50.620:FF:000115">
    <property type="entry name" value="tRNA-specific 2-thiouridylase MnmA"/>
    <property type="match status" value="1"/>
</dbReference>
<dbReference type="PANTHER" id="PTHR11933:SF5">
    <property type="entry name" value="MITOCHONDRIAL TRNA-SPECIFIC 2-THIOURIDYLASE 1"/>
    <property type="match status" value="1"/>
</dbReference>
<keyword evidence="6 9" id="KW-0694">RNA-binding</keyword>
<accession>A0A1G1XQR1</accession>
<feature type="domain" description="tRNA-specific 2-thiouridylase MnmA-like central" evidence="11">
    <location>
        <begin position="209"/>
        <end position="271"/>
    </location>
</feature>
<dbReference type="HAMAP" id="MF_00144">
    <property type="entry name" value="tRNA_thiouridyl_MnmA"/>
    <property type="match status" value="1"/>
</dbReference>
<evidence type="ECO:0000256" key="2">
    <source>
        <dbReference type="ARBA" id="ARBA00022679"/>
    </source>
</evidence>
<dbReference type="Proteomes" id="UP000176498">
    <property type="component" value="Unassembled WGS sequence"/>
</dbReference>
<comment type="caution">
    <text evidence="12">The sequence shown here is derived from an EMBL/GenBank/DDBJ whole genome shotgun (WGS) entry which is preliminary data.</text>
</comment>
<organism evidence="12 13">
    <name type="scientific">Candidatus Buchananbacteria bacterium RBG_13_36_9</name>
    <dbReference type="NCBI Taxonomy" id="1797530"/>
    <lineage>
        <taxon>Bacteria</taxon>
        <taxon>Candidatus Buchananiibacteriota</taxon>
    </lineage>
</organism>
<dbReference type="Pfam" id="PF20258">
    <property type="entry name" value="tRNA_Me_trans_C"/>
    <property type="match status" value="1"/>
</dbReference>
<dbReference type="GO" id="GO:0005524">
    <property type="term" value="F:ATP binding"/>
    <property type="evidence" value="ECO:0007669"/>
    <property type="project" value="UniProtKB-KW"/>
</dbReference>
<dbReference type="PANTHER" id="PTHR11933">
    <property type="entry name" value="TRNA 5-METHYLAMINOMETHYL-2-THIOURIDYLATE -METHYLTRANSFERASE"/>
    <property type="match status" value="1"/>
</dbReference>
<feature type="binding site" evidence="9">
    <location>
        <position position="133"/>
    </location>
    <ligand>
        <name>ATP</name>
        <dbReference type="ChEBI" id="CHEBI:30616"/>
    </ligand>
</feature>
<feature type="active site" description="Cysteine persulfide intermediate" evidence="9">
    <location>
        <position position="201"/>
    </location>
</feature>
<gene>
    <name evidence="9" type="primary">mnmA</name>
    <name evidence="12" type="ORF">A2Y82_04770</name>
</gene>
<keyword evidence="2 9" id="KW-0808">Transferase</keyword>
<dbReference type="InterPro" id="IPR004506">
    <property type="entry name" value="MnmA-like"/>
</dbReference>
<feature type="binding site" evidence="9">
    <location>
        <begin position="12"/>
        <end position="19"/>
    </location>
    <ligand>
        <name>ATP</name>
        <dbReference type="ChEBI" id="CHEBI:30616"/>
    </ligand>
</feature>
<evidence type="ECO:0000256" key="9">
    <source>
        <dbReference type="HAMAP-Rule" id="MF_00144"/>
    </source>
</evidence>
<dbReference type="InterPro" id="IPR046885">
    <property type="entry name" value="MnmA-like_C"/>
</dbReference>
<dbReference type="FunFam" id="2.30.30.280:FF:000001">
    <property type="entry name" value="tRNA-specific 2-thiouridylase MnmA"/>
    <property type="match status" value="1"/>
</dbReference>
<dbReference type="Pfam" id="PF03054">
    <property type="entry name" value="tRNA_Me_trans"/>
    <property type="match status" value="1"/>
</dbReference>
<feature type="region of interest" description="Interaction with tRNA" evidence="9">
    <location>
        <begin position="305"/>
        <end position="306"/>
    </location>
</feature>
<evidence type="ECO:0000256" key="5">
    <source>
        <dbReference type="ARBA" id="ARBA00022840"/>
    </source>
</evidence>
<feature type="site" description="Interaction with tRNA" evidence="9">
    <location>
        <position position="338"/>
    </location>
</feature>
<comment type="catalytic activity">
    <reaction evidence="8 9">
        <text>S-sulfanyl-L-cysteinyl-[protein] + uridine(34) in tRNA + AH2 + ATP = 2-thiouridine(34) in tRNA + L-cysteinyl-[protein] + A + AMP + diphosphate + H(+)</text>
        <dbReference type="Rhea" id="RHEA:47032"/>
        <dbReference type="Rhea" id="RHEA-COMP:10131"/>
        <dbReference type="Rhea" id="RHEA-COMP:11726"/>
        <dbReference type="Rhea" id="RHEA-COMP:11727"/>
        <dbReference type="Rhea" id="RHEA-COMP:11728"/>
        <dbReference type="ChEBI" id="CHEBI:13193"/>
        <dbReference type="ChEBI" id="CHEBI:15378"/>
        <dbReference type="ChEBI" id="CHEBI:17499"/>
        <dbReference type="ChEBI" id="CHEBI:29950"/>
        <dbReference type="ChEBI" id="CHEBI:30616"/>
        <dbReference type="ChEBI" id="CHEBI:33019"/>
        <dbReference type="ChEBI" id="CHEBI:61963"/>
        <dbReference type="ChEBI" id="CHEBI:65315"/>
        <dbReference type="ChEBI" id="CHEBI:87170"/>
        <dbReference type="ChEBI" id="CHEBI:456215"/>
        <dbReference type="EC" id="2.8.1.13"/>
    </reaction>
</comment>
<proteinExistence type="inferred from homology"/>
<dbReference type="CDD" id="cd01998">
    <property type="entry name" value="MnmA_TRMU-like"/>
    <property type="match status" value="1"/>
</dbReference>
<keyword evidence="1 9" id="KW-0820">tRNA-binding</keyword>
<evidence type="ECO:0000313" key="13">
    <source>
        <dbReference type="Proteomes" id="UP000176498"/>
    </source>
</evidence>
<dbReference type="GO" id="GO:0103016">
    <property type="term" value="F:tRNA-uridine 2-sulfurtransferase activity"/>
    <property type="evidence" value="ECO:0007669"/>
    <property type="project" value="UniProtKB-EC"/>
</dbReference>
<dbReference type="Pfam" id="PF20259">
    <property type="entry name" value="tRNA_Me_trans_M"/>
    <property type="match status" value="1"/>
</dbReference>
<comment type="similarity">
    <text evidence="9">Belongs to the MnmA/TRMU family.</text>
</comment>
<keyword evidence="4 9" id="KW-0547">Nucleotide-binding</keyword>
<evidence type="ECO:0000259" key="10">
    <source>
        <dbReference type="Pfam" id="PF20258"/>
    </source>
</evidence>
<reference evidence="12 13" key="1">
    <citation type="journal article" date="2016" name="Nat. Commun.">
        <title>Thousands of microbial genomes shed light on interconnected biogeochemical processes in an aquifer system.</title>
        <authorList>
            <person name="Anantharaman K."/>
            <person name="Brown C.T."/>
            <person name="Hug L.A."/>
            <person name="Sharon I."/>
            <person name="Castelle C.J."/>
            <person name="Probst A.J."/>
            <person name="Thomas B.C."/>
            <person name="Singh A."/>
            <person name="Wilkins M.J."/>
            <person name="Karaoz U."/>
            <person name="Brodie E.L."/>
            <person name="Williams K.H."/>
            <person name="Hubbard S.S."/>
            <person name="Banfield J.F."/>
        </authorList>
    </citation>
    <scope>NUCLEOTIDE SEQUENCE [LARGE SCALE GENOMIC DNA]</scope>
</reference>
<dbReference type="GO" id="GO:0005737">
    <property type="term" value="C:cytoplasm"/>
    <property type="evidence" value="ECO:0007669"/>
    <property type="project" value="UniProtKB-SubCell"/>
</dbReference>
<keyword evidence="3 9" id="KW-0819">tRNA processing</keyword>
<feature type="binding site" evidence="9">
    <location>
        <position position="38"/>
    </location>
    <ligand>
        <name>ATP</name>
        <dbReference type="ChEBI" id="CHEBI:30616"/>
    </ligand>
</feature>
<dbReference type="SUPFAM" id="SSF52402">
    <property type="entry name" value="Adenine nucleotide alpha hydrolases-like"/>
    <property type="match status" value="1"/>
</dbReference>
<keyword evidence="7" id="KW-1015">Disulfide bond</keyword>
<dbReference type="GO" id="GO:0000049">
    <property type="term" value="F:tRNA binding"/>
    <property type="evidence" value="ECO:0007669"/>
    <property type="project" value="UniProtKB-KW"/>
</dbReference>
<dbReference type="InterPro" id="IPR023382">
    <property type="entry name" value="MnmA-like_central_sf"/>
</dbReference>
<feature type="site" description="Interaction with tRNA" evidence="9">
    <location>
        <position position="134"/>
    </location>
</feature>
<feature type="active site" description="Nucleophile" evidence="9">
    <location>
        <position position="109"/>
    </location>
</feature>
<sequence>MTTSGKPKIAVGMSGGVDSSVAAALLKDQGYGVIGFFMHFWTDPHYAQIQTIANKCCSVDAKIDARRVAEKLDIPLYTLNLDQDFKDYIVNNFLDQYKNGLTPNPCVRCNQFIKFGLFWEKAKSLGCDFIATGHYAQLKNGHLKEAKDKDKDQTYFLYRLTPGILKHCLFPIGEYKKEEVRKLAEKMDLPVFAKKDSQEICFVPEKTPENFLKRYLKLKSGPIVTTEGKIIGKHQGIALYTIGQRKGLELPGGPWYVVNLDFKHNLVIVADNNEHPALFNDIMYVSEINWLQKVKLPAKLEVRIRYMHKGHLAIIKEIKKGILEVKFENKQRAITPGQSAVFYQNGEVAGGGIIFKMTNTKV</sequence>